<evidence type="ECO:0000313" key="3">
    <source>
        <dbReference type="Proteomes" id="UP001500729"/>
    </source>
</evidence>
<evidence type="ECO:0000313" key="2">
    <source>
        <dbReference type="EMBL" id="GAA0555680.1"/>
    </source>
</evidence>
<reference evidence="2 3" key="1">
    <citation type="journal article" date="2019" name="Int. J. Syst. Evol. Microbiol.">
        <title>The Global Catalogue of Microorganisms (GCM) 10K type strain sequencing project: providing services to taxonomists for standard genome sequencing and annotation.</title>
        <authorList>
            <consortium name="The Broad Institute Genomics Platform"/>
            <consortium name="The Broad Institute Genome Sequencing Center for Infectious Disease"/>
            <person name="Wu L."/>
            <person name="Ma J."/>
        </authorList>
    </citation>
    <scope>NUCLEOTIDE SEQUENCE [LARGE SCALE GENOMIC DNA]</scope>
    <source>
        <strain evidence="2 3">JCM 10303</strain>
    </source>
</reference>
<organism evidence="2 3">
    <name type="scientific">Saccharopolyspora erythraea</name>
    <name type="common">Streptomyces erythraeus</name>
    <dbReference type="NCBI Taxonomy" id="1836"/>
    <lineage>
        <taxon>Bacteria</taxon>
        <taxon>Bacillati</taxon>
        <taxon>Actinomycetota</taxon>
        <taxon>Actinomycetes</taxon>
        <taxon>Pseudonocardiales</taxon>
        <taxon>Pseudonocardiaceae</taxon>
        <taxon>Saccharopolyspora</taxon>
    </lineage>
</organism>
<proteinExistence type="predicted"/>
<evidence type="ECO:0008006" key="4">
    <source>
        <dbReference type="Google" id="ProtNLM"/>
    </source>
</evidence>
<gene>
    <name evidence="2" type="ORF">GCM10009533_61910</name>
</gene>
<accession>A0ABN1DZ00</accession>
<feature type="region of interest" description="Disordered" evidence="1">
    <location>
        <begin position="1"/>
        <end position="99"/>
    </location>
</feature>
<feature type="compositionally biased region" description="Basic and acidic residues" evidence="1">
    <location>
        <begin position="69"/>
        <end position="80"/>
    </location>
</feature>
<sequence length="99" mass="11196">MERQDQPLDLGETELPAGEEQEARREHDADAPRTFDERNDIPERAAHRARLLPEESAAGSEDPQAQAREVLRDSDLRTELPESAPDTFIERRSSDETAT</sequence>
<feature type="compositionally biased region" description="Basic and acidic residues" evidence="1">
    <location>
        <begin position="21"/>
        <end position="46"/>
    </location>
</feature>
<protein>
    <recommendedName>
        <fullName evidence="4">DUF5709 domain-containing protein</fullName>
    </recommendedName>
</protein>
<name>A0ABN1DZ00_SACER</name>
<feature type="compositionally biased region" description="Basic and acidic residues" evidence="1">
    <location>
        <begin position="88"/>
        <end position="99"/>
    </location>
</feature>
<dbReference type="Proteomes" id="UP001500729">
    <property type="component" value="Unassembled WGS sequence"/>
</dbReference>
<dbReference type="EMBL" id="BAAAGS010000067">
    <property type="protein sequence ID" value="GAA0555680.1"/>
    <property type="molecule type" value="Genomic_DNA"/>
</dbReference>
<keyword evidence="3" id="KW-1185">Reference proteome</keyword>
<dbReference type="RefSeq" id="WP_009949403.1">
    <property type="nucleotide sequence ID" value="NZ_BAAAGS010000067.1"/>
</dbReference>
<evidence type="ECO:0000256" key="1">
    <source>
        <dbReference type="SAM" id="MobiDB-lite"/>
    </source>
</evidence>
<comment type="caution">
    <text evidence="2">The sequence shown here is derived from an EMBL/GenBank/DDBJ whole genome shotgun (WGS) entry which is preliminary data.</text>
</comment>